<proteinExistence type="predicted"/>
<reference evidence="1 2" key="1">
    <citation type="submission" date="2019-03" db="EMBL/GenBank/DDBJ databases">
        <title>Single cell metagenomics reveals metabolic interactions within the superorganism composed of flagellate Streblomastix strix and complex community of Bacteroidetes bacteria on its surface.</title>
        <authorList>
            <person name="Treitli S.C."/>
            <person name="Kolisko M."/>
            <person name="Husnik F."/>
            <person name="Keeling P."/>
            <person name="Hampl V."/>
        </authorList>
    </citation>
    <scope>NUCLEOTIDE SEQUENCE [LARGE SCALE GENOMIC DNA]</scope>
    <source>
        <strain evidence="1">ST1C</strain>
    </source>
</reference>
<dbReference type="AlphaFoldDB" id="A0A5J4WP13"/>
<protein>
    <submittedName>
        <fullName evidence="1">Uncharacterized protein</fullName>
    </submittedName>
</protein>
<dbReference type="InterPro" id="IPR036322">
    <property type="entry name" value="WD40_repeat_dom_sf"/>
</dbReference>
<evidence type="ECO:0000313" key="2">
    <source>
        <dbReference type="Proteomes" id="UP000324800"/>
    </source>
</evidence>
<evidence type="ECO:0000313" key="1">
    <source>
        <dbReference type="EMBL" id="KAA6396493.1"/>
    </source>
</evidence>
<comment type="caution">
    <text evidence="1">The sequence shown here is derived from an EMBL/GenBank/DDBJ whole genome shotgun (WGS) entry which is preliminary data.</text>
</comment>
<dbReference type="EMBL" id="SNRW01001415">
    <property type="protein sequence ID" value="KAA6396493.1"/>
    <property type="molecule type" value="Genomic_DNA"/>
</dbReference>
<organism evidence="1 2">
    <name type="scientific">Streblomastix strix</name>
    <dbReference type="NCBI Taxonomy" id="222440"/>
    <lineage>
        <taxon>Eukaryota</taxon>
        <taxon>Metamonada</taxon>
        <taxon>Preaxostyla</taxon>
        <taxon>Oxymonadida</taxon>
        <taxon>Streblomastigidae</taxon>
        <taxon>Streblomastix</taxon>
    </lineage>
</organism>
<dbReference type="SUPFAM" id="SSF50978">
    <property type="entry name" value="WD40 repeat-like"/>
    <property type="match status" value="1"/>
</dbReference>
<accession>A0A5J4WP13</accession>
<gene>
    <name evidence="1" type="ORF">EZS28_007979</name>
</gene>
<name>A0A5J4WP13_9EUKA</name>
<dbReference type="Proteomes" id="UP000324800">
    <property type="component" value="Unassembled WGS sequence"/>
</dbReference>
<sequence length="270" mass="30877">MQNLITTQPSTTQLFYDQGFCEFVGRIGSSIIYWENGECIKKESSRLQNIKENFISQLALSPDRNFIVALLMDSTFFVGSLNEEGSTVEYPGHAKRGSSEKIQVLGIHWIGHGDECTRRLIGTSETEQNRLFALLVVTNQGLEAYEVMKKGKTVQVTLTQSCQTQIHWYCSYTNPDLFITYGDNDLIQSKDIHSNSISVNVFFVPSPVIAHFIAFREQITDGTNTKLLPQYNKLPSETINQALIRLFNEQLVENIQEKSWENYDYYDWGN</sequence>